<dbReference type="Proteomes" id="UP000294155">
    <property type="component" value="Unassembled WGS sequence"/>
</dbReference>
<dbReference type="EMBL" id="SEWE01000016">
    <property type="protein sequence ID" value="RYU79913.1"/>
    <property type="molecule type" value="Genomic_DNA"/>
</dbReference>
<proteinExistence type="predicted"/>
<dbReference type="OrthoDB" id="981163at2"/>
<dbReference type="RefSeq" id="WP_129920913.1">
    <property type="nucleotide sequence ID" value="NZ_SEWE01000016.1"/>
</dbReference>
<organism evidence="1 2">
    <name type="scientific">Hymenobacter persicinus</name>
    <dbReference type="NCBI Taxonomy" id="2025506"/>
    <lineage>
        <taxon>Bacteria</taxon>
        <taxon>Pseudomonadati</taxon>
        <taxon>Bacteroidota</taxon>
        <taxon>Cytophagia</taxon>
        <taxon>Cytophagales</taxon>
        <taxon>Hymenobacteraceae</taxon>
        <taxon>Hymenobacter</taxon>
    </lineage>
</organism>
<protein>
    <submittedName>
        <fullName evidence="1">Uncharacterized protein</fullName>
    </submittedName>
</protein>
<dbReference type="AlphaFoldDB" id="A0A4Q5LBN0"/>
<accession>A0A4Q5LBN0</accession>
<gene>
    <name evidence="1" type="ORF">EWM57_09515</name>
</gene>
<evidence type="ECO:0000313" key="2">
    <source>
        <dbReference type="Proteomes" id="UP000294155"/>
    </source>
</evidence>
<sequence length="139" mass="14929">MATPLTLYVPIKQDAISQAAAQYAQQNFVSSVQAGLDASGIVHYARLSLIPNPSGSGTLAILLDTVFDGAMNPYLDYFWQNDGTKKAFQGIAAIALTPPEPPVTDQTGFENFIDANNLNKKATDLYQAYTLTVKQIVGS</sequence>
<name>A0A4Q5LBN0_9BACT</name>
<evidence type="ECO:0000313" key="1">
    <source>
        <dbReference type="EMBL" id="RYU79913.1"/>
    </source>
</evidence>
<keyword evidence="2" id="KW-1185">Reference proteome</keyword>
<comment type="caution">
    <text evidence="1">The sequence shown here is derived from an EMBL/GenBank/DDBJ whole genome shotgun (WGS) entry which is preliminary data.</text>
</comment>
<reference evidence="1 2" key="1">
    <citation type="submission" date="2019-02" db="EMBL/GenBank/DDBJ databases">
        <title>Bacterial novel species isolated from soil.</title>
        <authorList>
            <person name="Jung H.-Y."/>
        </authorList>
    </citation>
    <scope>NUCLEOTIDE SEQUENCE [LARGE SCALE GENOMIC DNA]</scope>
    <source>
        <strain evidence="1 2">1-3-3-3</strain>
    </source>
</reference>